<proteinExistence type="predicted"/>
<gene>
    <name evidence="6" type="ORF">K431DRAFT_303502</name>
</gene>
<feature type="region of interest" description="Disordered" evidence="3">
    <location>
        <begin position="878"/>
        <end position="910"/>
    </location>
</feature>
<dbReference type="CDD" id="cd00082">
    <property type="entry name" value="HisKA"/>
    <property type="match status" value="1"/>
</dbReference>
<dbReference type="PANTHER" id="PTHR43719:SF28">
    <property type="entry name" value="PEROXIDE STRESS-ACTIVATED HISTIDINE KINASE MAK1-RELATED"/>
    <property type="match status" value="1"/>
</dbReference>
<dbReference type="InterPro" id="IPR036097">
    <property type="entry name" value="HisK_dim/P_sf"/>
</dbReference>
<keyword evidence="1 2" id="KW-0597">Phosphoprotein</keyword>
<dbReference type="Gene3D" id="1.10.287.130">
    <property type="match status" value="1"/>
</dbReference>
<evidence type="ECO:0000259" key="4">
    <source>
        <dbReference type="PROSITE" id="PS50109"/>
    </source>
</evidence>
<protein>
    <recommendedName>
        <fullName evidence="8">Sensor histidine kinase/response regulator</fullName>
    </recommendedName>
</protein>
<keyword evidence="7" id="KW-1185">Reference proteome</keyword>
<dbReference type="SUPFAM" id="SSF52172">
    <property type="entry name" value="CheY-like"/>
    <property type="match status" value="1"/>
</dbReference>
<dbReference type="Pfam" id="PF02518">
    <property type="entry name" value="HATPase_c"/>
    <property type="match status" value="1"/>
</dbReference>
<dbReference type="SMART" id="SM00388">
    <property type="entry name" value="HisKA"/>
    <property type="match status" value="1"/>
</dbReference>
<evidence type="ECO:0000256" key="1">
    <source>
        <dbReference type="ARBA" id="ARBA00022553"/>
    </source>
</evidence>
<dbReference type="Proteomes" id="UP000799441">
    <property type="component" value="Unassembled WGS sequence"/>
</dbReference>
<dbReference type="InterPro" id="IPR050956">
    <property type="entry name" value="2C_system_His_kinase"/>
</dbReference>
<dbReference type="OrthoDB" id="3026777at2759"/>
<dbReference type="InterPro" id="IPR036890">
    <property type="entry name" value="HATPase_C_sf"/>
</dbReference>
<dbReference type="PANTHER" id="PTHR43719">
    <property type="entry name" value="TWO-COMPONENT HISTIDINE KINASE"/>
    <property type="match status" value="1"/>
</dbReference>
<name>A0A9P4QAU8_9PEZI</name>
<dbReference type="AlphaFoldDB" id="A0A9P4QAU8"/>
<feature type="modified residue" description="4-aspartylphosphate" evidence="2">
    <location>
        <position position="1016"/>
    </location>
</feature>
<dbReference type="Pfam" id="PF00512">
    <property type="entry name" value="HisKA"/>
    <property type="match status" value="1"/>
</dbReference>
<dbReference type="CDD" id="cd17546">
    <property type="entry name" value="REC_hyHK_CKI1_RcsC-like"/>
    <property type="match status" value="1"/>
</dbReference>
<dbReference type="EMBL" id="MU003791">
    <property type="protein sequence ID" value="KAF2721282.1"/>
    <property type="molecule type" value="Genomic_DNA"/>
</dbReference>
<dbReference type="SMART" id="SM00387">
    <property type="entry name" value="HATPase_c"/>
    <property type="match status" value="1"/>
</dbReference>
<dbReference type="InterPro" id="IPR004358">
    <property type="entry name" value="Sig_transdc_His_kin-like_C"/>
</dbReference>
<evidence type="ECO:0008006" key="8">
    <source>
        <dbReference type="Google" id="ProtNLM"/>
    </source>
</evidence>
<feature type="domain" description="Histidine kinase" evidence="4">
    <location>
        <begin position="454"/>
        <end position="726"/>
    </location>
</feature>
<dbReference type="Gene3D" id="3.40.50.2300">
    <property type="match status" value="1"/>
</dbReference>
<dbReference type="GO" id="GO:0000155">
    <property type="term" value="F:phosphorelay sensor kinase activity"/>
    <property type="evidence" value="ECO:0007669"/>
    <property type="project" value="InterPro"/>
</dbReference>
<reference evidence="6" key="1">
    <citation type="journal article" date="2020" name="Stud. Mycol.">
        <title>101 Dothideomycetes genomes: a test case for predicting lifestyles and emergence of pathogens.</title>
        <authorList>
            <person name="Haridas S."/>
            <person name="Albert R."/>
            <person name="Binder M."/>
            <person name="Bloem J."/>
            <person name="Labutti K."/>
            <person name="Salamov A."/>
            <person name="Andreopoulos B."/>
            <person name="Baker S."/>
            <person name="Barry K."/>
            <person name="Bills G."/>
            <person name="Bluhm B."/>
            <person name="Cannon C."/>
            <person name="Castanera R."/>
            <person name="Culley D."/>
            <person name="Daum C."/>
            <person name="Ezra D."/>
            <person name="Gonzalez J."/>
            <person name="Henrissat B."/>
            <person name="Kuo A."/>
            <person name="Liang C."/>
            <person name="Lipzen A."/>
            <person name="Lutzoni F."/>
            <person name="Magnuson J."/>
            <person name="Mondo S."/>
            <person name="Nolan M."/>
            <person name="Ohm R."/>
            <person name="Pangilinan J."/>
            <person name="Park H.-J."/>
            <person name="Ramirez L."/>
            <person name="Alfaro M."/>
            <person name="Sun H."/>
            <person name="Tritt A."/>
            <person name="Yoshinaga Y."/>
            <person name="Zwiers L.-H."/>
            <person name="Turgeon B."/>
            <person name="Goodwin S."/>
            <person name="Spatafora J."/>
            <person name="Crous P."/>
            <person name="Grigoriev I."/>
        </authorList>
    </citation>
    <scope>NUCLEOTIDE SEQUENCE</scope>
    <source>
        <strain evidence="6">CBS 116435</strain>
    </source>
</reference>
<evidence type="ECO:0000313" key="7">
    <source>
        <dbReference type="Proteomes" id="UP000799441"/>
    </source>
</evidence>
<sequence>MTFLGDQQSAYVASRARVHQVRRFCQALPSAAQYARRDEAPSSDKSSLPVGCPLSTSEGVDGALAALLRCVVYEVGAEIAMVSLLDDHMQYFMSGSDLRDLHDAEVTLDSTQWYGCESVTHHGGLCEYTITLDNTTGKGAFFEKLDLAQDESTRDLPFVNGTIATFRYYYGVPLSPYNGHNIGTLFFFRSEPSVTGLTAEKRTYVNQVSLHVTRHLERAVEALEGKRMLRFNQGIAKILGTSGVSQFPPAPDNVNPAGEGPLLSNQYPAHVLSVYQLATTLLCDIFGFSRVCIQELAAIQDIDSHSPDWNGSHLLAQHVTVTSSNRKQSVPLTLVHDLLEKFPSGSIFQLLHQHGEVIVTSGATEVHLASEDDLAIRLLQTFPATEQIVLVPLWDTHDERNIGAAIALIENCLKVSFGSSDLSTMSAFCATLMMQLRRLEVLDITKMKADFLGSISHELRTPLHGMLASIDLLSESLCTTEQSDLIETARYSGMSLLKTINQVLNYRDISIETQQPQGQSIPTDHEYQPALHSTQGKLKVSSEGTDSVGVAQACEEILQMQIRMISLKGTVGPDFHGRTESMPAEHSTLFPPGLPPDMQYLPLLLFDTNAGNWPFLVAVAGFRETFEQLLSNALKFTDSTGCVRVSLDINEIEVKLSVADTGRGMSPEFVRRHLSDAFDQESPLNEGTGLGFFLAKRETTLLNGSIYVESNTALGTTVTASFPLPWPKGAAECDAMRMVPSSMGKRLVELPPIAMSVMLPERWNTGDSDRGHRCSQALLATLRRGLSEWVRIDTSIRLPPDGQCHLVLTLEEDFDRAVQRSHETGYPTKFIVLVSGTKKATQKTSNGMYVSVRISGLVTSFDLQQAVASLFPGLIPDPGRPGEWGGTSSTENRKVLDDQQTGAKQIANKSRSVSTPPILNSIELRVPGLSFGGEASSADHDKKVPLVASNRESREPKILLVDDNLINLKVLQKYVAKCSKQSPICTDGGQAAIAMFQERFSQGSEPSEKFDIIFLDLSMPEVSGFDVAMSIRKTELSATSQFRTFICAITGLVDKKDRIAAFAAGVNQYLVKPTKLKDVHAVVENWRNGTLG</sequence>
<dbReference type="SUPFAM" id="SSF55874">
    <property type="entry name" value="ATPase domain of HSP90 chaperone/DNA topoisomerase II/histidine kinase"/>
    <property type="match status" value="1"/>
</dbReference>
<dbReference type="PROSITE" id="PS50109">
    <property type="entry name" value="HIS_KIN"/>
    <property type="match status" value="1"/>
</dbReference>
<dbReference type="SUPFAM" id="SSF47384">
    <property type="entry name" value="Homodimeric domain of signal transducing histidine kinase"/>
    <property type="match status" value="1"/>
</dbReference>
<dbReference type="InterPro" id="IPR001789">
    <property type="entry name" value="Sig_transdc_resp-reg_receiver"/>
</dbReference>
<evidence type="ECO:0000313" key="6">
    <source>
        <dbReference type="EMBL" id="KAF2721282.1"/>
    </source>
</evidence>
<organism evidence="6 7">
    <name type="scientific">Polychaeton citri CBS 116435</name>
    <dbReference type="NCBI Taxonomy" id="1314669"/>
    <lineage>
        <taxon>Eukaryota</taxon>
        <taxon>Fungi</taxon>
        <taxon>Dikarya</taxon>
        <taxon>Ascomycota</taxon>
        <taxon>Pezizomycotina</taxon>
        <taxon>Dothideomycetes</taxon>
        <taxon>Dothideomycetidae</taxon>
        <taxon>Capnodiales</taxon>
        <taxon>Capnodiaceae</taxon>
        <taxon>Polychaeton</taxon>
    </lineage>
</organism>
<dbReference type="Pfam" id="PF00072">
    <property type="entry name" value="Response_reg"/>
    <property type="match status" value="1"/>
</dbReference>
<comment type="caution">
    <text evidence="6">The sequence shown here is derived from an EMBL/GenBank/DDBJ whole genome shotgun (WGS) entry which is preliminary data.</text>
</comment>
<dbReference type="InterPro" id="IPR011006">
    <property type="entry name" value="CheY-like_superfamily"/>
</dbReference>
<dbReference type="InterPro" id="IPR003661">
    <property type="entry name" value="HisK_dim/P_dom"/>
</dbReference>
<evidence type="ECO:0000256" key="2">
    <source>
        <dbReference type="PROSITE-ProRule" id="PRU00169"/>
    </source>
</evidence>
<feature type="domain" description="Response regulatory" evidence="5">
    <location>
        <begin position="957"/>
        <end position="1087"/>
    </location>
</feature>
<dbReference type="PROSITE" id="PS50110">
    <property type="entry name" value="RESPONSE_REGULATORY"/>
    <property type="match status" value="1"/>
</dbReference>
<accession>A0A9P4QAU8</accession>
<dbReference type="Gene3D" id="3.30.565.10">
    <property type="entry name" value="Histidine kinase-like ATPase, C-terminal domain"/>
    <property type="match status" value="1"/>
</dbReference>
<evidence type="ECO:0000256" key="3">
    <source>
        <dbReference type="SAM" id="MobiDB-lite"/>
    </source>
</evidence>
<dbReference type="SUPFAM" id="SSF55781">
    <property type="entry name" value="GAF domain-like"/>
    <property type="match status" value="1"/>
</dbReference>
<dbReference type="InterPro" id="IPR003594">
    <property type="entry name" value="HATPase_dom"/>
</dbReference>
<feature type="compositionally biased region" description="Polar residues" evidence="3">
    <location>
        <begin position="898"/>
        <end position="910"/>
    </location>
</feature>
<dbReference type="InterPro" id="IPR005467">
    <property type="entry name" value="His_kinase_dom"/>
</dbReference>
<dbReference type="SMART" id="SM00448">
    <property type="entry name" value="REC"/>
    <property type="match status" value="1"/>
</dbReference>
<evidence type="ECO:0000259" key="5">
    <source>
        <dbReference type="PROSITE" id="PS50110"/>
    </source>
</evidence>
<dbReference type="PRINTS" id="PR00344">
    <property type="entry name" value="BCTRLSENSOR"/>
</dbReference>